<dbReference type="InterPro" id="IPR038764">
    <property type="entry name" value="GNAT_N_AcTrfase_prd"/>
</dbReference>
<evidence type="ECO:0000313" key="2">
    <source>
        <dbReference type="EMBL" id="THD82932.1"/>
    </source>
</evidence>
<dbReference type="PANTHER" id="PTHR41700:SF1">
    <property type="entry name" value="N-ACETYLTRANSFERASE DOMAIN-CONTAINING PROTEIN"/>
    <property type="match status" value="1"/>
</dbReference>
<dbReference type="SUPFAM" id="SSF55729">
    <property type="entry name" value="Acyl-CoA N-acyltransferases (Nat)"/>
    <property type="match status" value="1"/>
</dbReference>
<comment type="caution">
    <text evidence="2">The sequence shown here is derived from an EMBL/GenBank/DDBJ whole genome shotgun (WGS) entry which is preliminary data.</text>
</comment>
<accession>A0A4S3MMA2</accession>
<dbReference type="AlphaFoldDB" id="A0A4S3MMA2"/>
<dbReference type="InterPro" id="IPR000182">
    <property type="entry name" value="GNAT_dom"/>
</dbReference>
<evidence type="ECO:0000313" key="3">
    <source>
        <dbReference type="Proteomes" id="UP000309450"/>
    </source>
</evidence>
<evidence type="ECO:0000259" key="1">
    <source>
        <dbReference type="PROSITE" id="PS51186"/>
    </source>
</evidence>
<dbReference type="InterPro" id="IPR016181">
    <property type="entry name" value="Acyl_CoA_acyltransferase"/>
</dbReference>
<dbReference type="Pfam" id="PF00583">
    <property type="entry name" value="Acetyltransf_1"/>
    <property type="match status" value="1"/>
</dbReference>
<dbReference type="Proteomes" id="UP000309450">
    <property type="component" value="Unassembled WGS sequence"/>
</dbReference>
<organism evidence="2 3">
    <name type="scientific">Aliigemmobacter aestuarii</name>
    <dbReference type="NCBI Taxonomy" id="1445661"/>
    <lineage>
        <taxon>Bacteria</taxon>
        <taxon>Pseudomonadati</taxon>
        <taxon>Pseudomonadota</taxon>
        <taxon>Alphaproteobacteria</taxon>
        <taxon>Rhodobacterales</taxon>
        <taxon>Paracoccaceae</taxon>
        <taxon>Aliigemmobacter</taxon>
    </lineage>
</organism>
<keyword evidence="3" id="KW-1185">Reference proteome</keyword>
<keyword evidence="2" id="KW-0808">Transferase</keyword>
<feature type="domain" description="N-acetyltransferase" evidence="1">
    <location>
        <begin position="3"/>
        <end position="147"/>
    </location>
</feature>
<sequence length="234" mass="25228">MKITIKDLEGMAEFRMAEALQRTVWGEGDKEDPADLMMVIQHEGGICAGAFSGDGRLMGYVFGFPTATPGVQHSHRLAVHPDARGLGLGLRLKWHQRDWCLARGITLVRWTFDPARLPNAALNVGRLGARIATYFPDYYGEMAGINQGAPSDRVLADWHLDSAAVTARASGQAPPPVAEVARVTLHPDFGALLESDPAAANAERMRLRAEIQAALAQGLTVQGFDAAARAYLLG</sequence>
<name>A0A4S3MMA2_9RHOB</name>
<proteinExistence type="predicted"/>
<dbReference type="EMBL" id="SSND01000003">
    <property type="protein sequence ID" value="THD82932.1"/>
    <property type="molecule type" value="Genomic_DNA"/>
</dbReference>
<dbReference type="Gene3D" id="3.40.630.30">
    <property type="match status" value="1"/>
</dbReference>
<dbReference type="RefSeq" id="WP_136394959.1">
    <property type="nucleotide sequence ID" value="NZ_SSND01000003.1"/>
</dbReference>
<dbReference type="CDD" id="cd04301">
    <property type="entry name" value="NAT_SF"/>
    <property type="match status" value="1"/>
</dbReference>
<protein>
    <submittedName>
        <fullName evidence="2">GNAT family N-acetyltransferase</fullName>
    </submittedName>
</protein>
<gene>
    <name evidence="2" type="ORF">E7811_12340</name>
</gene>
<reference evidence="2 3" key="1">
    <citation type="submission" date="2019-04" db="EMBL/GenBank/DDBJ databases">
        <title>Draft genome sequence of Gemmobacter aestuarii sp. nov.</title>
        <authorList>
            <person name="Hameed A."/>
            <person name="Lin S.-Y."/>
            <person name="Shahina M."/>
            <person name="Lai W.-A."/>
            <person name="Young C.-C."/>
        </authorList>
    </citation>
    <scope>NUCLEOTIDE SEQUENCE [LARGE SCALE GENOMIC DNA]</scope>
    <source>
        <strain evidence="2 3">CC-PW-75</strain>
    </source>
</reference>
<dbReference type="GO" id="GO:0016747">
    <property type="term" value="F:acyltransferase activity, transferring groups other than amino-acyl groups"/>
    <property type="evidence" value="ECO:0007669"/>
    <property type="project" value="InterPro"/>
</dbReference>
<dbReference type="PROSITE" id="PS51186">
    <property type="entry name" value="GNAT"/>
    <property type="match status" value="1"/>
</dbReference>
<dbReference type="OrthoDB" id="9797990at2"/>
<dbReference type="PANTHER" id="PTHR41700">
    <property type="entry name" value="GCN5-RELATED N-ACETYLTRANSFERASE"/>
    <property type="match status" value="1"/>
</dbReference>